<reference evidence="4 5" key="1">
    <citation type="submission" date="2018-03" db="EMBL/GenBank/DDBJ databases">
        <title>Characteristics and genome of n-alkane degrading marine bacteria Gordonia iterans isolated from crude oil contaminated in Tae-an, South Korea.</title>
        <authorList>
            <person name="Lee S.-S."/>
            <person name="Kim H."/>
        </authorList>
    </citation>
    <scope>NUCLEOTIDE SEQUENCE [LARGE SCALE GENOMIC DNA]</scope>
    <source>
        <strain evidence="4 5">Co17</strain>
    </source>
</reference>
<name>A0A2S0KKR1_9ACTN</name>
<dbReference type="EMBL" id="CP027433">
    <property type="protein sequence ID" value="AVM02274.1"/>
    <property type="molecule type" value="Genomic_DNA"/>
</dbReference>
<accession>A0A2S0KKR1</accession>
<evidence type="ECO:0000256" key="1">
    <source>
        <dbReference type="SAM" id="Phobius"/>
    </source>
</evidence>
<dbReference type="Pfam" id="PF15420">
    <property type="entry name" value="Abhydrolase_9_N"/>
    <property type="match status" value="1"/>
</dbReference>
<feature type="transmembrane region" description="Helical" evidence="1">
    <location>
        <begin position="53"/>
        <end position="71"/>
    </location>
</feature>
<proteinExistence type="predicted"/>
<feature type="domain" description="Alpha/beta-hydrolase N-terminal" evidence="3">
    <location>
        <begin position="1"/>
        <end position="108"/>
    </location>
</feature>
<gene>
    <name evidence="4" type="ORF">C6V83_14350</name>
</gene>
<evidence type="ECO:0008006" key="6">
    <source>
        <dbReference type="Google" id="ProtNLM"/>
    </source>
</evidence>
<dbReference type="KEGG" id="git:C6V83_14350"/>
<feature type="domain" description="Alpha/beta-hydrolase catalytic" evidence="2">
    <location>
        <begin position="162"/>
        <end position="294"/>
    </location>
</feature>
<evidence type="ECO:0000259" key="3">
    <source>
        <dbReference type="Pfam" id="PF15420"/>
    </source>
</evidence>
<evidence type="ECO:0000259" key="2">
    <source>
        <dbReference type="Pfam" id="PF10081"/>
    </source>
</evidence>
<feature type="transmembrane region" description="Helical" evidence="1">
    <location>
        <begin position="12"/>
        <end position="32"/>
    </location>
</feature>
<keyword evidence="5" id="KW-1185">Reference proteome</keyword>
<dbReference type="AlphaFoldDB" id="A0A2S0KKR1"/>
<evidence type="ECO:0000313" key="5">
    <source>
        <dbReference type="Proteomes" id="UP000239814"/>
    </source>
</evidence>
<dbReference type="OrthoDB" id="4397445at2"/>
<sequence>MTPGALPRTAVLSAVAGSLLAVLGLLLGLAAARLVRWRRDVEPAAHRIRGLPVAGRVGGLVGAALGALALTVTWQDGLRTAMGMPPIGPGWIATTVAVPAAVIGAIVWMPFSRRIFLIAASAVVALGTVDSSPAAAAPDIPDTPVLLYSALERSRGGPTGDEPRAAALVNRWMHAGGADRRAVVIAVPTGSGWVDAAAVTGFERRFAGSVRVLAVQYSEVPSWQAYVRSPDRAGTSATALLRAVDRALSSRPRHARPAVYLYGQSLGAVGAEQARRWAHQHGVDLAGTVLSGVPGGGHDSGDTRRVVINNPSDPVAALRLSLLWRPPHTGRLPWVPGLSMLATTIDLAGSLDVPTGYGHRYGAEQGLRAPQPSIGPRTAS</sequence>
<organism evidence="4 5">
    <name type="scientific">Gordonia iterans</name>
    <dbReference type="NCBI Taxonomy" id="1004901"/>
    <lineage>
        <taxon>Bacteria</taxon>
        <taxon>Bacillati</taxon>
        <taxon>Actinomycetota</taxon>
        <taxon>Actinomycetes</taxon>
        <taxon>Mycobacteriales</taxon>
        <taxon>Gordoniaceae</taxon>
        <taxon>Gordonia</taxon>
    </lineage>
</organism>
<feature type="domain" description="Alpha/beta-hydrolase catalytic" evidence="2">
    <location>
        <begin position="301"/>
        <end position="364"/>
    </location>
</feature>
<keyword evidence="1" id="KW-0472">Membrane</keyword>
<dbReference type="InterPro" id="IPR027788">
    <property type="entry name" value="Alpha/beta-hydrolase_N_dom"/>
</dbReference>
<feature type="transmembrane region" description="Helical" evidence="1">
    <location>
        <begin position="91"/>
        <end position="111"/>
    </location>
</feature>
<protein>
    <recommendedName>
        <fullName evidence="6">Alpha/beta-hydrolase catalytic domain-containing protein</fullName>
    </recommendedName>
</protein>
<evidence type="ECO:0000313" key="4">
    <source>
        <dbReference type="EMBL" id="AVM02274.1"/>
    </source>
</evidence>
<keyword evidence="1" id="KW-0812">Transmembrane</keyword>
<dbReference type="InterPro" id="IPR027787">
    <property type="entry name" value="Alpha/beta-hydrolase_catalytic"/>
</dbReference>
<dbReference type="Proteomes" id="UP000239814">
    <property type="component" value="Chromosome"/>
</dbReference>
<keyword evidence="1" id="KW-1133">Transmembrane helix</keyword>
<dbReference type="Pfam" id="PF10081">
    <property type="entry name" value="Abhydrolase_9"/>
    <property type="match status" value="2"/>
</dbReference>